<accession>A0A0P4VZQ4</accession>
<dbReference type="PROSITE" id="PS50878">
    <property type="entry name" value="RT_POL"/>
    <property type="match status" value="1"/>
</dbReference>
<dbReference type="FunFam" id="1.10.340.70:FF:000003">
    <property type="entry name" value="Protein CBG25708"/>
    <property type="match status" value="1"/>
</dbReference>
<dbReference type="Pfam" id="PF00665">
    <property type="entry name" value="rve"/>
    <property type="match status" value="1"/>
</dbReference>
<dbReference type="Gene3D" id="3.30.70.270">
    <property type="match status" value="2"/>
</dbReference>
<dbReference type="EMBL" id="GDKW01000526">
    <property type="protein sequence ID" value="JAI56069.1"/>
    <property type="molecule type" value="mRNA"/>
</dbReference>
<dbReference type="Gene3D" id="1.10.340.70">
    <property type="match status" value="1"/>
</dbReference>
<evidence type="ECO:0000256" key="6">
    <source>
        <dbReference type="ARBA" id="ARBA00022801"/>
    </source>
</evidence>
<dbReference type="PANTHER" id="PTHR37984:SF8">
    <property type="entry name" value="CCHC-TYPE DOMAIN-CONTAINING PROTEIN"/>
    <property type="match status" value="1"/>
</dbReference>
<dbReference type="InterPro" id="IPR000477">
    <property type="entry name" value="RT_dom"/>
</dbReference>
<dbReference type="SUPFAM" id="SSF53098">
    <property type="entry name" value="Ribonuclease H-like"/>
    <property type="match status" value="1"/>
</dbReference>
<evidence type="ECO:0000256" key="3">
    <source>
        <dbReference type="ARBA" id="ARBA00022695"/>
    </source>
</evidence>
<feature type="domain" description="Integrase catalytic" evidence="10">
    <location>
        <begin position="1026"/>
        <end position="1137"/>
    </location>
</feature>
<feature type="domain" description="Reverse transcriptase" evidence="9">
    <location>
        <begin position="480"/>
        <end position="657"/>
    </location>
</feature>
<dbReference type="PANTHER" id="PTHR37984">
    <property type="entry name" value="PROTEIN CBG26694"/>
    <property type="match status" value="1"/>
</dbReference>
<protein>
    <recommendedName>
        <fullName evidence="1">RNA-directed DNA polymerase</fullName>
        <ecNumber evidence="1">2.7.7.49</ecNumber>
    </recommendedName>
</protein>
<evidence type="ECO:0000256" key="2">
    <source>
        <dbReference type="ARBA" id="ARBA00022679"/>
    </source>
</evidence>
<dbReference type="SUPFAM" id="SSF50630">
    <property type="entry name" value="Acid proteases"/>
    <property type="match status" value="1"/>
</dbReference>
<feature type="region of interest" description="Disordered" evidence="8">
    <location>
        <begin position="190"/>
        <end position="209"/>
    </location>
</feature>
<dbReference type="InterPro" id="IPR041373">
    <property type="entry name" value="RT_RNaseH"/>
</dbReference>
<dbReference type="GO" id="GO:0003676">
    <property type="term" value="F:nucleic acid binding"/>
    <property type="evidence" value="ECO:0007669"/>
    <property type="project" value="InterPro"/>
</dbReference>
<dbReference type="CDD" id="cd09274">
    <property type="entry name" value="RNase_HI_RT_Ty3"/>
    <property type="match status" value="1"/>
</dbReference>
<evidence type="ECO:0000256" key="1">
    <source>
        <dbReference type="ARBA" id="ARBA00012493"/>
    </source>
</evidence>
<evidence type="ECO:0000256" key="4">
    <source>
        <dbReference type="ARBA" id="ARBA00022722"/>
    </source>
</evidence>
<dbReference type="Pfam" id="PF00078">
    <property type="entry name" value="RVT_1"/>
    <property type="match status" value="1"/>
</dbReference>
<organism evidence="11">
    <name type="scientific">Rhodnius neglectus</name>
    <dbReference type="NCBI Taxonomy" id="72488"/>
    <lineage>
        <taxon>Eukaryota</taxon>
        <taxon>Metazoa</taxon>
        <taxon>Ecdysozoa</taxon>
        <taxon>Arthropoda</taxon>
        <taxon>Hexapoda</taxon>
        <taxon>Insecta</taxon>
        <taxon>Pterygota</taxon>
        <taxon>Neoptera</taxon>
        <taxon>Paraneoptera</taxon>
        <taxon>Hemiptera</taxon>
        <taxon>Heteroptera</taxon>
        <taxon>Panheteroptera</taxon>
        <taxon>Cimicomorpha</taxon>
        <taxon>Reduviidae</taxon>
        <taxon>Triatominae</taxon>
        <taxon>Rhodnius</taxon>
    </lineage>
</organism>
<dbReference type="EC" id="2.7.7.49" evidence="1"/>
<dbReference type="GO" id="GO:0042575">
    <property type="term" value="C:DNA polymerase complex"/>
    <property type="evidence" value="ECO:0007669"/>
    <property type="project" value="UniProtKB-ARBA"/>
</dbReference>
<dbReference type="GO" id="GO:0004519">
    <property type="term" value="F:endonuclease activity"/>
    <property type="evidence" value="ECO:0007669"/>
    <property type="project" value="UniProtKB-KW"/>
</dbReference>
<dbReference type="Gene3D" id="3.10.10.10">
    <property type="entry name" value="HIV Type 1 Reverse Transcriptase, subunit A, domain 1"/>
    <property type="match status" value="1"/>
</dbReference>
<evidence type="ECO:0000259" key="9">
    <source>
        <dbReference type="PROSITE" id="PS50878"/>
    </source>
</evidence>
<dbReference type="InterPro" id="IPR036397">
    <property type="entry name" value="RNaseH_sf"/>
</dbReference>
<evidence type="ECO:0000259" key="10">
    <source>
        <dbReference type="PROSITE" id="PS50994"/>
    </source>
</evidence>
<dbReference type="PROSITE" id="PS50994">
    <property type="entry name" value="INTEGRASE"/>
    <property type="match status" value="1"/>
</dbReference>
<evidence type="ECO:0000256" key="5">
    <source>
        <dbReference type="ARBA" id="ARBA00022759"/>
    </source>
</evidence>
<keyword evidence="4" id="KW-0540">Nuclease</keyword>
<dbReference type="InterPro" id="IPR041588">
    <property type="entry name" value="Integrase_H2C2"/>
</dbReference>
<feature type="non-terminal residue" evidence="11">
    <location>
        <position position="1"/>
    </location>
</feature>
<keyword evidence="6" id="KW-0378">Hydrolase</keyword>
<keyword evidence="3" id="KW-0548">Nucleotidyltransferase</keyword>
<dbReference type="InterPro" id="IPR050951">
    <property type="entry name" value="Retrovirus_Pol_polyprotein"/>
</dbReference>
<evidence type="ECO:0000256" key="7">
    <source>
        <dbReference type="ARBA" id="ARBA00022918"/>
    </source>
</evidence>
<dbReference type="GO" id="GO:0016787">
    <property type="term" value="F:hydrolase activity"/>
    <property type="evidence" value="ECO:0007669"/>
    <property type="project" value="UniProtKB-KW"/>
</dbReference>
<dbReference type="SUPFAM" id="SSF56672">
    <property type="entry name" value="DNA/RNA polymerases"/>
    <property type="match status" value="1"/>
</dbReference>
<dbReference type="Gene3D" id="3.30.420.10">
    <property type="entry name" value="Ribonuclease H-like superfamily/Ribonuclease H"/>
    <property type="match status" value="1"/>
</dbReference>
<evidence type="ECO:0000256" key="8">
    <source>
        <dbReference type="SAM" id="MobiDB-lite"/>
    </source>
</evidence>
<dbReference type="Gene3D" id="2.40.70.10">
    <property type="entry name" value="Acid Proteases"/>
    <property type="match status" value="1"/>
</dbReference>
<proteinExistence type="evidence at transcript level"/>
<dbReference type="Pfam" id="PF17921">
    <property type="entry name" value="Integrase_H2C2"/>
    <property type="match status" value="1"/>
</dbReference>
<dbReference type="Pfam" id="PF17917">
    <property type="entry name" value="RT_RNaseH"/>
    <property type="match status" value="1"/>
</dbReference>
<dbReference type="FunFam" id="3.30.70.270:FF:000026">
    <property type="entry name" value="Transposon Ty3-G Gag-Pol polyprotein"/>
    <property type="match status" value="1"/>
</dbReference>
<dbReference type="InterPro" id="IPR021109">
    <property type="entry name" value="Peptidase_aspartic_dom_sf"/>
</dbReference>
<reference evidence="11" key="1">
    <citation type="journal article" date="2016" name="PLoS Negl. Trop. Dis.">
        <title>A Deep Insight into the Sialome of Rhodnius neglectus, a Vector of Chagas Disease.</title>
        <authorList>
            <person name="Santiago P.B."/>
            <person name="Assumpcao T.C."/>
            <person name="Araujo C.N."/>
            <person name="Bastos I.M."/>
            <person name="Neves D."/>
            <person name="Silva I.G."/>
            <person name="Charneau S."/>
            <person name="Queiroz R.M."/>
            <person name="Raiol T."/>
            <person name="Oliveira J.V."/>
            <person name="Sousa M.V."/>
            <person name="Calvo E."/>
            <person name="Ribeiro J.M."/>
            <person name="Santana J.M."/>
        </authorList>
    </citation>
    <scope>NUCLEOTIDE SEQUENCE</scope>
    <source>
        <tissue evidence="11">Salivary glands</tissue>
    </source>
</reference>
<keyword evidence="5" id="KW-0255">Endonuclease</keyword>
<name>A0A0P4VZQ4_9HEMI</name>
<dbReference type="InterPro" id="IPR043502">
    <property type="entry name" value="DNA/RNA_pol_sf"/>
</dbReference>
<evidence type="ECO:0000313" key="11">
    <source>
        <dbReference type="EMBL" id="JAI56069.1"/>
    </source>
</evidence>
<dbReference type="CDD" id="cd01647">
    <property type="entry name" value="RT_LTR"/>
    <property type="match status" value="1"/>
</dbReference>
<dbReference type="GO" id="GO:0003964">
    <property type="term" value="F:RNA-directed DNA polymerase activity"/>
    <property type="evidence" value="ECO:0007669"/>
    <property type="project" value="UniProtKB-KW"/>
</dbReference>
<keyword evidence="7" id="KW-0695">RNA-directed DNA polymerase</keyword>
<dbReference type="InterPro" id="IPR012337">
    <property type="entry name" value="RNaseH-like_sf"/>
</dbReference>
<dbReference type="InterPro" id="IPR001584">
    <property type="entry name" value="Integrase_cat-core"/>
</dbReference>
<dbReference type="GO" id="GO:0015074">
    <property type="term" value="P:DNA integration"/>
    <property type="evidence" value="ECO:0007669"/>
    <property type="project" value="InterPro"/>
</dbReference>
<keyword evidence="2" id="KW-0808">Transferase</keyword>
<dbReference type="FunFam" id="3.30.420.10:FF:000063">
    <property type="entry name" value="Retrovirus-related Pol polyprotein from transposon 297-like Protein"/>
    <property type="match status" value="1"/>
</dbReference>
<feature type="compositionally biased region" description="Polar residues" evidence="8">
    <location>
        <begin position="196"/>
        <end position="206"/>
    </location>
</feature>
<sequence>FKPPSPLVLTGNVAENWRSFKAELEIFIKAADITEDKKTVGRKVAVLLNLIGAEGRKLYYTFQLPEEKRDDYNEVIASFDRYVEPQKNLITASYLFNKRIQDEFESFDSFVMDLKKLIQDCDYGQLQERILMDKIVQGVNDSRLQEILLREKSLTLDRAIEIGRTAEISKTQSKIMNCTEEVDKIRSRSSKVKGNRGSQQEIQATDNSKETIRRKKNFAGNRQFLVKNNLSSVKYKCKKCNTNHTKANCPAYNKQCKICGKYNHFAVGCFKNKIKDIGELLTIDKVEICKENNKKWYQDIKIGNTNIKFKIDSGADISIIPFTIFEKTGIKNKIKNSNILLETFDGTKLKTMGLVEIKCEVNKKEEIIKFTIIDDKLNKKLKPVLGLKDCIQLNLIQRKTLHNINNIASVKQNQISSSKGYVSKDEFVANNMDLFTGFGCFPDKQSIKIDKSIKPVMNPPRRVPFILENKLKQKLKELETTGITEKCTPKNWVSNLVVVEKPNGSLRICLDPYDLNKAIIREYQLIPTVEDVARRIGKANIFTVLDLKDGYYHVDLDDESSSLCTFSTPFGCYRFKKLPFGLSNAPEMFQKINNEIFSDIDNVFIYFDDLLIFTESEDEHRKVLDKVCKKAREKGVKFNKNKLQFMVPSVKYFGHIFSKEGIEPDKDYINSIVQMKAPGTVKELQVIMGMINYLRKFIPDLATLSQPLHSLLKKNTKWEWLPVHNETLNVIKNRLLKSTALKHFKKELPVSIQADASSYGLGCCLMQEGKPICFASRILNESEKNFAQIEKEFLAIVFATRKFHHYIYGRKIEVYTDHKPLITVMKKPISQVHSPRLQRMKLKLLKYNLNLKYVPGKHMHVADLLSRTAIGKDDFDESFVNEMVHTVKVKPQVVMTKQTIKKYQEETAKDPLLNRILKYCREGWPKSESRLQPEMKLFFRARDNILENEGLLYLNSKLVIPLKLRKDVLKKLHAGHLGITKTKKVARNCVYWPNITKDIQNYVLSCQTCAKYQNNNRHEPLIPHEIPDIPFLKIGIDILEFSKKYYLIIFDYYSKWLELKSINNKTATETINVLKEVFSSFGIPRYVVADNNPFNSVEYRKFAKQWGIEFILTSPTYPQSNGMAERAVQTSKNMLKKCTEDVTDLELSLLHYKNSPVLGSPWSPAQLLQSRELRVNLPTTEERLRPKVVSGFKKYLTNKQNNMKKYYDRRTRKRSDFKLNENVFYRKGKIWEKGKIVAKYDNRSYGVSTENESLVRRNSYHLRPSNNFKIETPQSNKKLNGTLRPFTTKYGRKTFVPVKYQE</sequence>
<dbReference type="InterPro" id="IPR043128">
    <property type="entry name" value="Rev_trsase/Diguanyl_cyclase"/>
</dbReference>